<keyword evidence="6" id="KW-0067">ATP-binding</keyword>
<reference evidence="7 8" key="1">
    <citation type="submission" date="2016-10" db="EMBL/GenBank/DDBJ databases">
        <authorList>
            <person name="de Groot N.N."/>
        </authorList>
    </citation>
    <scope>NUCLEOTIDE SEQUENCE [LARGE SCALE GENOMIC DNA]</scope>
    <source>
        <strain evidence="7 8">CGMCC 1.9157</strain>
    </source>
</reference>
<dbReference type="PANTHER" id="PTHR20275:SF0">
    <property type="entry name" value="NAD KINASE"/>
    <property type="match status" value="1"/>
</dbReference>
<dbReference type="GO" id="GO:0005524">
    <property type="term" value="F:ATP binding"/>
    <property type="evidence" value="ECO:0007669"/>
    <property type="project" value="UniProtKB-KW"/>
</dbReference>
<feature type="binding site" evidence="6">
    <location>
        <position position="146"/>
    </location>
    <ligand>
        <name>NAD(+)</name>
        <dbReference type="ChEBI" id="CHEBI:57540"/>
    </ligand>
</feature>
<dbReference type="HAMAP" id="MF_00361">
    <property type="entry name" value="NAD_kinase"/>
    <property type="match status" value="1"/>
</dbReference>
<dbReference type="InterPro" id="IPR017438">
    <property type="entry name" value="ATP-NAD_kinase_N"/>
</dbReference>
<protein>
    <recommendedName>
        <fullName evidence="6">NAD kinase</fullName>
        <ecNumber evidence="6">2.7.1.23</ecNumber>
    </recommendedName>
    <alternativeName>
        <fullName evidence="6">ATP-dependent NAD kinase</fullName>
    </alternativeName>
</protein>
<dbReference type="InterPro" id="IPR002504">
    <property type="entry name" value="NADK"/>
</dbReference>
<dbReference type="Gene3D" id="2.60.200.30">
    <property type="entry name" value="Probable inorganic polyphosphate/atp-NAD kinase, domain 2"/>
    <property type="match status" value="1"/>
</dbReference>
<evidence type="ECO:0000256" key="1">
    <source>
        <dbReference type="ARBA" id="ARBA00022679"/>
    </source>
</evidence>
<comment type="similarity">
    <text evidence="6">Belongs to the NAD kinase family.</text>
</comment>
<dbReference type="GO" id="GO:0046872">
    <property type="term" value="F:metal ion binding"/>
    <property type="evidence" value="ECO:0007669"/>
    <property type="project" value="UniProtKB-UniRule"/>
</dbReference>
<dbReference type="GO" id="GO:0019674">
    <property type="term" value="P:NAD+ metabolic process"/>
    <property type="evidence" value="ECO:0007669"/>
    <property type="project" value="InterPro"/>
</dbReference>
<keyword evidence="8" id="KW-1185">Reference proteome</keyword>
<comment type="function">
    <text evidence="6">Involved in the regulation of the intracellular balance of NAD and NADP, and is a key enzyme in the biosynthesis of NADP. Catalyzes specifically the phosphorylation on 2'-hydroxyl of the adenosine moiety of NAD to yield NADP.</text>
</comment>
<dbReference type="GO" id="GO:0051287">
    <property type="term" value="F:NAD binding"/>
    <property type="evidence" value="ECO:0007669"/>
    <property type="project" value="UniProtKB-ARBA"/>
</dbReference>
<organism evidence="7 8">
    <name type="scientific">Cohaesibacter marisflavi</name>
    <dbReference type="NCBI Taxonomy" id="655353"/>
    <lineage>
        <taxon>Bacteria</taxon>
        <taxon>Pseudomonadati</taxon>
        <taxon>Pseudomonadota</taxon>
        <taxon>Alphaproteobacteria</taxon>
        <taxon>Hyphomicrobiales</taxon>
        <taxon>Cohaesibacteraceae</taxon>
    </lineage>
</organism>
<keyword evidence="6" id="KW-0963">Cytoplasm</keyword>
<comment type="catalytic activity">
    <reaction evidence="5 6">
        <text>NAD(+) + ATP = ADP + NADP(+) + H(+)</text>
        <dbReference type="Rhea" id="RHEA:18629"/>
        <dbReference type="ChEBI" id="CHEBI:15378"/>
        <dbReference type="ChEBI" id="CHEBI:30616"/>
        <dbReference type="ChEBI" id="CHEBI:57540"/>
        <dbReference type="ChEBI" id="CHEBI:58349"/>
        <dbReference type="ChEBI" id="CHEBI:456216"/>
        <dbReference type="EC" id="2.7.1.23"/>
    </reaction>
</comment>
<comment type="subcellular location">
    <subcellularLocation>
        <location evidence="6">Cytoplasm</location>
    </subcellularLocation>
</comment>
<dbReference type="Proteomes" id="UP000199236">
    <property type="component" value="Unassembled WGS sequence"/>
</dbReference>
<dbReference type="OrthoDB" id="9774737at2"/>
<proteinExistence type="inferred from homology"/>
<keyword evidence="3 6" id="KW-0521">NADP</keyword>
<dbReference type="GO" id="GO:0005737">
    <property type="term" value="C:cytoplasm"/>
    <property type="evidence" value="ECO:0007669"/>
    <property type="project" value="UniProtKB-SubCell"/>
</dbReference>
<keyword evidence="2 6" id="KW-0418">Kinase</keyword>
<comment type="caution">
    <text evidence="6">Lacks conserved residue(s) required for the propagation of feature annotation.</text>
</comment>
<dbReference type="InterPro" id="IPR016064">
    <property type="entry name" value="NAD/diacylglycerol_kinase_sf"/>
</dbReference>
<feature type="active site" description="Proton acceptor" evidence="6">
    <location>
        <position position="46"/>
    </location>
</feature>
<keyword evidence="6" id="KW-0547">Nucleotide-binding</keyword>
<dbReference type="EC" id="2.7.1.23" evidence="6"/>
<feature type="binding site" evidence="6">
    <location>
        <begin position="157"/>
        <end position="162"/>
    </location>
    <ligand>
        <name>NAD(+)</name>
        <dbReference type="ChEBI" id="CHEBI:57540"/>
    </ligand>
</feature>
<dbReference type="Gene3D" id="3.40.50.10330">
    <property type="entry name" value="Probable inorganic polyphosphate/atp-NAD kinase, domain 1"/>
    <property type="match status" value="1"/>
</dbReference>
<dbReference type="Pfam" id="PF01513">
    <property type="entry name" value="NAD_kinase"/>
    <property type="match status" value="1"/>
</dbReference>
<dbReference type="RefSeq" id="WP_090074918.1">
    <property type="nucleotide sequence ID" value="NZ_FOVR01000013.1"/>
</dbReference>
<keyword evidence="4 6" id="KW-0520">NAD</keyword>
<dbReference type="InterPro" id="IPR017437">
    <property type="entry name" value="ATP-NAD_kinase_PpnK-typ_C"/>
</dbReference>
<evidence type="ECO:0000313" key="8">
    <source>
        <dbReference type="Proteomes" id="UP000199236"/>
    </source>
</evidence>
<accession>A0A1I5K6Y7</accession>
<dbReference type="SUPFAM" id="SSF111331">
    <property type="entry name" value="NAD kinase/diacylglycerol kinase-like"/>
    <property type="match status" value="1"/>
</dbReference>
<dbReference type="GO" id="GO:0003951">
    <property type="term" value="F:NAD+ kinase activity"/>
    <property type="evidence" value="ECO:0007669"/>
    <property type="project" value="UniProtKB-UniRule"/>
</dbReference>
<comment type="cofactor">
    <cofactor evidence="6">
        <name>a divalent metal cation</name>
        <dbReference type="ChEBI" id="CHEBI:60240"/>
    </cofactor>
</comment>
<keyword evidence="1 6" id="KW-0808">Transferase</keyword>
<name>A0A1I5K6Y7_9HYPH</name>
<feature type="binding site" evidence="6">
    <location>
        <begin position="116"/>
        <end position="117"/>
    </location>
    <ligand>
        <name>NAD(+)</name>
        <dbReference type="ChEBI" id="CHEBI:57540"/>
    </ligand>
</feature>
<dbReference type="EMBL" id="FOVR01000013">
    <property type="protein sequence ID" value="SFO80738.1"/>
    <property type="molecule type" value="Genomic_DNA"/>
</dbReference>
<dbReference type="Pfam" id="PF20143">
    <property type="entry name" value="NAD_kinase_C"/>
    <property type="match status" value="1"/>
</dbReference>
<evidence type="ECO:0000256" key="2">
    <source>
        <dbReference type="ARBA" id="ARBA00022777"/>
    </source>
</evidence>
<dbReference type="GO" id="GO:0006741">
    <property type="term" value="P:NADP+ biosynthetic process"/>
    <property type="evidence" value="ECO:0007669"/>
    <property type="project" value="UniProtKB-UniRule"/>
</dbReference>
<evidence type="ECO:0000256" key="4">
    <source>
        <dbReference type="ARBA" id="ARBA00023027"/>
    </source>
</evidence>
<dbReference type="STRING" id="655353.SAMN04488056_11356"/>
<evidence type="ECO:0000313" key="7">
    <source>
        <dbReference type="EMBL" id="SFO80738.1"/>
    </source>
</evidence>
<sequence length="257" mass="28386">MSRPFQKIAFISSGTEESLEAKERLTHLYGSADPAGADVIVALGGDGLMLQTLHSNMNSEIPIYGMNCGSIGFLMNEYSEDSLMDRLENAEISEIRPLEMRALTTDGTLHEATAINEISVFRQTAQAAKMEIRIDGKVRMEELICDGALVATPVGSTAYNLSVHGPILPIDSPLLALTPISPFRPRHWRGALLPNSAHVKLIVKEPRKRPLSAVADHAEIRSVLEVEISESCEKSCKIMFDPEHGWAERILSEQFRY</sequence>
<dbReference type="AlphaFoldDB" id="A0A1I5K6Y7"/>
<evidence type="ECO:0000256" key="5">
    <source>
        <dbReference type="ARBA" id="ARBA00047925"/>
    </source>
</evidence>
<feature type="binding site" evidence="6">
    <location>
        <begin position="46"/>
        <end position="47"/>
    </location>
    <ligand>
        <name>NAD(+)</name>
        <dbReference type="ChEBI" id="CHEBI:57540"/>
    </ligand>
</feature>
<dbReference type="NCBIfam" id="NF003406">
    <property type="entry name" value="PRK04761.1"/>
    <property type="match status" value="1"/>
</dbReference>
<evidence type="ECO:0000256" key="6">
    <source>
        <dbReference type="HAMAP-Rule" id="MF_00361"/>
    </source>
</evidence>
<feature type="binding site" evidence="6">
    <location>
        <position position="154"/>
    </location>
    <ligand>
        <name>NAD(+)</name>
        <dbReference type="ChEBI" id="CHEBI:57540"/>
    </ligand>
</feature>
<evidence type="ECO:0000256" key="3">
    <source>
        <dbReference type="ARBA" id="ARBA00022857"/>
    </source>
</evidence>
<gene>
    <name evidence="6" type="primary">nadK</name>
    <name evidence="7" type="ORF">SAMN04488056_11356</name>
</gene>
<dbReference type="PANTHER" id="PTHR20275">
    <property type="entry name" value="NAD KINASE"/>
    <property type="match status" value="1"/>
</dbReference>